<dbReference type="RefSeq" id="WP_368805309.1">
    <property type="nucleotide sequence ID" value="NZ_JAZHFV010000019.1"/>
</dbReference>
<proteinExistence type="predicted"/>
<comment type="caution">
    <text evidence="1">The sequence shown here is derived from an EMBL/GenBank/DDBJ whole genome shotgun (WGS) entry which is preliminary data.</text>
</comment>
<dbReference type="InterPro" id="IPR002321">
    <property type="entry name" value="Cyt_c_II"/>
</dbReference>
<dbReference type="Pfam" id="PF01322">
    <property type="entry name" value="Cytochrom_C_2"/>
    <property type="match status" value="1"/>
</dbReference>
<dbReference type="Gene3D" id="1.20.120.10">
    <property type="entry name" value="Cytochrome c/b562"/>
    <property type="match status" value="1"/>
</dbReference>
<reference evidence="1 2" key="1">
    <citation type="submission" date="2024-01" db="EMBL/GenBank/DDBJ databases">
        <title>New evidence supports the origin of RcGTA from prophage.</title>
        <authorList>
            <person name="Xu Y."/>
            <person name="Liu B."/>
            <person name="Chen F."/>
        </authorList>
    </citation>
    <scope>NUCLEOTIDE SEQUENCE [LARGE SCALE GENOMIC DNA]</scope>
    <source>
        <strain evidence="1 2">CBW1107-2</strain>
    </source>
</reference>
<evidence type="ECO:0000313" key="1">
    <source>
        <dbReference type="EMBL" id="MEX4010639.1"/>
    </source>
</evidence>
<organism evidence="1 2">
    <name type="scientific">Neoaquamicrobium sediminum</name>
    <dbReference type="NCBI Taxonomy" id="1849104"/>
    <lineage>
        <taxon>Bacteria</taxon>
        <taxon>Pseudomonadati</taxon>
        <taxon>Pseudomonadota</taxon>
        <taxon>Alphaproteobacteria</taxon>
        <taxon>Hyphomicrobiales</taxon>
        <taxon>Phyllobacteriaceae</taxon>
        <taxon>Neoaquamicrobium</taxon>
    </lineage>
</organism>
<evidence type="ECO:0000313" key="2">
    <source>
        <dbReference type="Proteomes" id="UP001559025"/>
    </source>
</evidence>
<dbReference type="PROSITE" id="PS51009">
    <property type="entry name" value="CYTCII"/>
    <property type="match status" value="1"/>
</dbReference>
<name>A0ABV3X130_9HYPH</name>
<protein>
    <submittedName>
        <fullName evidence="1">Cytochrome c</fullName>
    </submittedName>
</protein>
<gene>
    <name evidence="1" type="ORF">V1479_25360</name>
</gene>
<dbReference type="InterPro" id="IPR010980">
    <property type="entry name" value="Cyt_c/b562"/>
</dbReference>
<sequence length="161" mass="17704">MDDPLVAERQASMKAIAEAARTIDWMFSRRRDYDSRAFKGAAETIRQHSGEALVSQFPLGSFGGHSGATAEIDRSREEFVALSNHLETFAAELSRAADEAPDRLTDDMKMGDHVPLGGSLLGRRPGRDADADPSTMPAEHVFHLMLEDCASCHAKFREKAE</sequence>
<dbReference type="SUPFAM" id="SSF47175">
    <property type="entry name" value="Cytochromes"/>
    <property type="match status" value="1"/>
</dbReference>
<dbReference type="EMBL" id="JAZHFV010000019">
    <property type="protein sequence ID" value="MEX4010639.1"/>
    <property type="molecule type" value="Genomic_DNA"/>
</dbReference>
<keyword evidence="2" id="KW-1185">Reference proteome</keyword>
<dbReference type="Proteomes" id="UP001559025">
    <property type="component" value="Unassembled WGS sequence"/>
</dbReference>
<accession>A0ABV3X130</accession>